<reference evidence="3" key="1">
    <citation type="submission" date="2024-04" db="EMBL/GenBank/DDBJ databases">
        <authorList>
            <person name="Shaw F."/>
            <person name="Minotto A."/>
        </authorList>
    </citation>
    <scope>NUCLEOTIDE SEQUENCE [LARGE SCALE GENOMIC DNA]</scope>
</reference>
<dbReference type="Proteomes" id="UP001497453">
    <property type="component" value="Chromosome 6"/>
</dbReference>
<sequence length="399" mass="43756">MTRTANTVCALPGCQKTVWRDPDGSYSEFCSRSHRSAAVLRSSSQVCKNCNIRPVYVANGQALPFCGNRCATAWKTGGSSSVPRDDTDEEASSEVCALAGCSRPTFVDRNGGPSEYCSQRHRREAVGNGEAEACLMCREWPRTLVAGKRSDFCSLRCSQAVFNTAPAILELDGEDADRQSVHQQFTSKWAHTTMVPSVIRIWKIFAAKDIYDTIDRYKLEVERRTGLEGGNSLRRWHGTVRTCRLGDEEDKHSFCSDPACSLCLIIQTSFKKANYGQRTNFGRFGQGIYTSATSSKANDYVAQVSPSPYRAMLLNDVVLGKTKKLTTSDPNLTKPPNGYDSVVGEPGGDLNYDECIVYRNDAIRPIFLVIYDPQATHLGGNPAAGVPRNGPGSVMAPFP</sequence>
<dbReference type="SUPFAM" id="SSF56399">
    <property type="entry name" value="ADP-ribosylation"/>
    <property type="match status" value="1"/>
</dbReference>
<dbReference type="Gene3D" id="3.90.228.10">
    <property type="match status" value="1"/>
</dbReference>
<gene>
    <name evidence="2" type="ORF">GFSPODELE1_LOCUS7905</name>
</gene>
<proteinExistence type="predicted"/>
<accession>A0ABP1DUC4</accession>
<protein>
    <recommendedName>
        <fullName evidence="1">PARP catalytic domain-containing protein</fullName>
    </recommendedName>
</protein>
<feature type="domain" description="PARP catalytic" evidence="1">
    <location>
        <begin position="265"/>
        <end position="345"/>
    </location>
</feature>
<evidence type="ECO:0000259" key="1">
    <source>
        <dbReference type="Pfam" id="PF00644"/>
    </source>
</evidence>
<dbReference type="PANTHER" id="PTHR31681">
    <property type="entry name" value="C2H2-LIKE ZINC FINGER PROTEIN"/>
    <property type="match status" value="1"/>
</dbReference>
<dbReference type="EMBL" id="OZ037949">
    <property type="protein sequence ID" value="CAL1710594.1"/>
    <property type="molecule type" value="Genomic_DNA"/>
</dbReference>
<dbReference type="PANTHER" id="PTHR31681:SF3">
    <property type="entry name" value="OS04G0690100 PROTEIN"/>
    <property type="match status" value="1"/>
</dbReference>
<evidence type="ECO:0000313" key="3">
    <source>
        <dbReference type="Proteomes" id="UP001497453"/>
    </source>
</evidence>
<dbReference type="InterPro" id="IPR012317">
    <property type="entry name" value="Poly(ADP-ribose)pol_cat_dom"/>
</dbReference>
<organism evidence="2 3">
    <name type="scientific">Somion occarium</name>
    <dbReference type="NCBI Taxonomy" id="3059160"/>
    <lineage>
        <taxon>Eukaryota</taxon>
        <taxon>Fungi</taxon>
        <taxon>Dikarya</taxon>
        <taxon>Basidiomycota</taxon>
        <taxon>Agaricomycotina</taxon>
        <taxon>Agaricomycetes</taxon>
        <taxon>Polyporales</taxon>
        <taxon>Cerrenaceae</taxon>
        <taxon>Somion</taxon>
    </lineage>
</organism>
<name>A0ABP1DUC4_9APHY</name>
<dbReference type="Pfam" id="PF00644">
    <property type="entry name" value="PARP"/>
    <property type="match status" value="1"/>
</dbReference>
<keyword evidence="3" id="KW-1185">Reference proteome</keyword>
<evidence type="ECO:0000313" key="2">
    <source>
        <dbReference type="EMBL" id="CAL1710594.1"/>
    </source>
</evidence>